<dbReference type="InterPro" id="IPR041586">
    <property type="entry name" value="PsrA_TetR_C"/>
</dbReference>
<gene>
    <name evidence="5" type="ORF">MMF98_12475</name>
</gene>
<reference evidence="5" key="1">
    <citation type="submission" date="2022-03" db="EMBL/GenBank/DDBJ databases">
        <authorList>
            <person name="Woo C.Y."/>
        </authorList>
    </citation>
    <scope>NUCLEOTIDE SEQUENCE</scope>
    <source>
        <strain evidence="5">CYS-02</strain>
    </source>
</reference>
<evidence type="ECO:0000313" key="6">
    <source>
        <dbReference type="Proteomes" id="UP001139447"/>
    </source>
</evidence>
<dbReference type="InterPro" id="IPR001647">
    <property type="entry name" value="HTH_TetR"/>
</dbReference>
<dbReference type="Pfam" id="PF17939">
    <property type="entry name" value="TetR_C_30"/>
    <property type="match status" value="1"/>
</dbReference>
<dbReference type="InterPro" id="IPR036271">
    <property type="entry name" value="Tet_transcr_reg_TetR-rel_C_sf"/>
</dbReference>
<accession>A0A9X1VVJ0</accession>
<dbReference type="RefSeq" id="WP_243306594.1">
    <property type="nucleotide sequence ID" value="NZ_JALGBI010000001.1"/>
</dbReference>
<feature type="region of interest" description="Disordered" evidence="3">
    <location>
        <begin position="1"/>
        <end position="26"/>
    </location>
</feature>
<sequence length="238" mass="25961">MPASSPKTRAARQPGNAPGVPLSPSRFGDEKATRARILYAALQVFAARGFEAASLREITEKAGVNVAAIHYHFGSREILVQELMRAVAGPLNQLRLDALDRACAQGAPGLEAVVEALVGPPVRLSFEATGEPRLLIRLLIQARALPQEATNHAIFEQYDALAIRFVDAMLQAEPALPREEAFWRYAFAIGALMYIVSDSDQQYHRLHRISGGLCNTDDPQAIVRQLVAFITAGIRARP</sequence>
<protein>
    <submittedName>
        <fullName evidence="5">TetR family transcriptional regulator</fullName>
    </submittedName>
</protein>
<keyword evidence="1 2" id="KW-0238">DNA-binding</keyword>
<dbReference type="Pfam" id="PF00440">
    <property type="entry name" value="TetR_N"/>
    <property type="match status" value="1"/>
</dbReference>
<evidence type="ECO:0000256" key="1">
    <source>
        <dbReference type="ARBA" id="ARBA00023125"/>
    </source>
</evidence>
<proteinExistence type="predicted"/>
<dbReference type="PRINTS" id="PR00455">
    <property type="entry name" value="HTHTETR"/>
</dbReference>
<dbReference type="AlphaFoldDB" id="A0A9X1VVJ0"/>
<dbReference type="InterPro" id="IPR050109">
    <property type="entry name" value="HTH-type_TetR-like_transc_reg"/>
</dbReference>
<dbReference type="GO" id="GO:0000976">
    <property type="term" value="F:transcription cis-regulatory region binding"/>
    <property type="evidence" value="ECO:0007669"/>
    <property type="project" value="TreeGrafter"/>
</dbReference>
<dbReference type="Proteomes" id="UP001139447">
    <property type="component" value="Unassembled WGS sequence"/>
</dbReference>
<dbReference type="PROSITE" id="PS50977">
    <property type="entry name" value="HTH_TETR_2"/>
    <property type="match status" value="1"/>
</dbReference>
<feature type="DNA-binding region" description="H-T-H motif" evidence="2">
    <location>
        <begin position="54"/>
        <end position="73"/>
    </location>
</feature>
<dbReference type="InterPro" id="IPR009057">
    <property type="entry name" value="Homeodomain-like_sf"/>
</dbReference>
<evidence type="ECO:0000256" key="2">
    <source>
        <dbReference type="PROSITE-ProRule" id="PRU00335"/>
    </source>
</evidence>
<name>A0A9X1VVJ0_9BURK</name>
<evidence type="ECO:0000259" key="4">
    <source>
        <dbReference type="PROSITE" id="PS50977"/>
    </source>
</evidence>
<dbReference type="GO" id="GO:0003700">
    <property type="term" value="F:DNA-binding transcription factor activity"/>
    <property type="evidence" value="ECO:0007669"/>
    <property type="project" value="TreeGrafter"/>
</dbReference>
<dbReference type="PANTHER" id="PTHR30055:SF235">
    <property type="entry name" value="TRANSCRIPTIONAL REGULATORY PROTEIN"/>
    <property type="match status" value="1"/>
</dbReference>
<dbReference type="SUPFAM" id="SSF46689">
    <property type="entry name" value="Homeodomain-like"/>
    <property type="match status" value="1"/>
</dbReference>
<comment type="caution">
    <text evidence="5">The sequence shown here is derived from an EMBL/GenBank/DDBJ whole genome shotgun (WGS) entry which is preliminary data.</text>
</comment>
<dbReference type="Gene3D" id="1.10.357.10">
    <property type="entry name" value="Tetracycline Repressor, domain 2"/>
    <property type="match status" value="1"/>
</dbReference>
<dbReference type="EMBL" id="JALGBI010000001">
    <property type="protein sequence ID" value="MCJ0764023.1"/>
    <property type="molecule type" value="Genomic_DNA"/>
</dbReference>
<dbReference type="SUPFAM" id="SSF48498">
    <property type="entry name" value="Tetracyclin repressor-like, C-terminal domain"/>
    <property type="match status" value="1"/>
</dbReference>
<keyword evidence="6" id="KW-1185">Reference proteome</keyword>
<evidence type="ECO:0000313" key="5">
    <source>
        <dbReference type="EMBL" id="MCJ0764023.1"/>
    </source>
</evidence>
<dbReference type="PANTHER" id="PTHR30055">
    <property type="entry name" value="HTH-TYPE TRANSCRIPTIONAL REGULATOR RUTR"/>
    <property type="match status" value="1"/>
</dbReference>
<evidence type="ECO:0000256" key="3">
    <source>
        <dbReference type="SAM" id="MobiDB-lite"/>
    </source>
</evidence>
<organism evidence="5 6">
    <name type="scientific">Variovorax terrae</name>
    <dbReference type="NCBI Taxonomy" id="2923278"/>
    <lineage>
        <taxon>Bacteria</taxon>
        <taxon>Pseudomonadati</taxon>
        <taxon>Pseudomonadota</taxon>
        <taxon>Betaproteobacteria</taxon>
        <taxon>Burkholderiales</taxon>
        <taxon>Comamonadaceae</taxon>
        <taxon>Variovorax</taxon>
    </lineage>
</organism>
<feature type="domain" description="HTH tetR-type" evidence="4">
    <location>
        <begin position="31"/>
        <end position="91"/>
    </location>
</feature>